<dbReference type="GO" id="GO:0006520">
    <property type="term" value="P:amino acid metabolic process"/>
    <property type="evidence" value="ECO:0007669"/>
    <property type="project" value="InterPro"/>
</dbReference>
<dbReference type="InterPro" id="IPR015422">
    <property type="entry name" value="PyrdxlP-dep_Trfase_small"/>
</dbReference>
<dbReference type="InterPro" id="IPR015424">
    <property type="entry name" value="PyrdxlP-dep_Trfase"/>
</dbReference>
<dbReference type="Pfam" id="PF01212">
    <property type="entry name" value="Beta_elim_lyase"/>
    <property type="match status" value="1"/>
</dbReference>
<proteinExistence type="inferred from homology"/>
<evidence type="ECO:0000256" key="3">
    <source>
        <dbReference type="ARBA" id="ARBA00022898"/>
    </source>
</evidence>
<evidence type="ECO:0000256" key="1">
    <source>
        <dbReference type="ARBA" id="ARBA00001933"/>
    </source>
</evidence>
<evidence type="ECO:0000256" key="2">
    <source>
        <dbReference type="ARBA" id="ARBA00006966"/>
    </source>
</evidence>
<sequence length="341" mass="38243">MISFLNDYSEGAHPKVLQRLVDTNLQQATGYGTDNFTTEATAKIKDAIDCPQAKVCFLTGGTQTNQIVIDALLQSYQGVIAVDSGHINLHEAGAIEFTGHKVLTLPGKAGKLQAQTVADYVQNFYEDDSYQQMVFPGMVYISYPTEYGTLYSKQELTDLATVCRKYHMPLYIDGARLGYGLMSAAADMTIKDIAQLADVFYIGGTKIGALCGEAVVFTKNNEPEQFYSFVKRHGALLAKGRLNSLQFLELFTNNLYFDISQHAVAMALKLKQGFLDKGYQLYIDSPTNQQFFIMDNQKVQELSQQVLFTRWEKYNENQTIIRFVTSWATPEKDIDQLLALI</sequence>
<dbReference type="AlphaFoldDB" id="A0A3R6UZ66"/>
<dbReference type="RefSeq" id="WP_118900723.1">
    <property type="nucleotide sequence ID" value="NZ_QOCR01000002.1"/>
</dbReference>
<dbReference type="GO" id="GO:0016829">
    <property type="term" value="F:lyase activity"/>
    <property type="evidence" value="ECO:0007669"/>
    <property type="project" value="InterPro"/>
</dbReference>
<keyword evidence="6" id="KW-1185">Reference proteome</keyword>
<evidence type="ECO:0000313" key="6">
    <source>
        <dbReference type="Proteomes" id="UP000284109"/>
    </source>
</evidence>
<comment type="cofactor">
    <cofactor evidence="1">
        <name>pyridoxal 5'-phosphate</name>
        <dbReference type="ChEBI" id="CHEBI:597326"/>
    </cofactor>
</comment>
<dbReference type="Gene3D" id="3.40.640.10">
    <property type="entry name" value="Type I PLP-dependent aspartate aminotransferase-like (Major domain)"/>
    <property type="match status" value="1"/>
</dbReference>
<evidence type="ECO:0000313" key="5">
    <source>
        <dbReference type="EMBL" id="RHW51240.1"/>
    </source>
</evidence>
<reference evidence="5 6" key="1">
    <citation type="submission" date="2018-07" db="EMBL/GenBank/DDBJ databases">
        <title>Genome sequences of six Lactobacillus spp. isolated from bumble bee guts.</title>
        <authorList>
            <person name="Motta E.V.S."/>
            <person name="Moran N.A."/>
        </authorList>
    </citation>
    <scope>NUCLEOTIDE SEQUENCE [LARGE SCALE GENOMIC DNA]</scope>
    <source>
        <strain evidence="5 6">BI-1.1</strain>
    </source>
</reference>
<dbReference type="OrthoDB" id="9774495at2"/>
<protein>
    <submittedName>
        <fullName evidence="5">Low specificity L-threonine aldolase</fullName>
    </submittedName>
</protein>
<dbReference type="PANTHER" id="PTHR48097:SF5">
    <property type="entry name" value="LOW SPECIFICITY L-THREONINE ALDOLASE"/>
    <property type="match status" value="1"/>
</dbReference>
<dbReference type="Proteomes" id="UP000284109">
    <property type="component" value="Unassembled WGS sequence"/>
</dbReference>
<dbReference type="EMBL" id="QOCR01000002">
    <property type="protein sequence ID" value="RHW51240.1"/>
    <property type="molecule type" value="Genomic_DNA"/>
</dbReference>
<dbReference type="PANTHER" id="PTHR48097">
    <property type="entry name" value="L-THREONINE ALDOLASE-RELATED"/>
    <property type="match status" value="1"/>
</dbReference>
<dbReference type="Gene3D" id="3.90.1150.10">
    <property type="entry name" value="Aspartate Aminotransferase, domain 1"/>
    <property type="match status" value="1"/>
</dbReference>
<feature type="domain" description="Aromatic amino acid beta-eliminating lyase/threonine aldolase" evidence="4">
    <location>
        <begin position="30"/>
        <end position="236"/>
    </location>
</feature>
<comment type="caution">
    <text evidence="5">The sequence shown here is derived from an EMBL/GenBank/DDBJ whole genome shotgun (WGS) entry which is preliminary data.</text>
</comment>
<organism evidence="5 6">
    <name type="scientific">Bombilactobacillus bombi</name>
    <dbReference type="NCBI Taxonomy" id="1303590"/>
    <lineage>
        <taxon>Bacteria</taxon>
        <taxon>Bacillati</taxon>
        <taxon>Bacillota</taxon>
        <taxon>Bacilli</taxon>
        <taxon>Lactobacillales</taxon>
        <taxon>Lactobacillaceae</taxon>
        <taxon>Bombilactobacillus</taxon>
    </lineage>
</organism>
<dbReference type="SUPFAM" id="SSF53383">
    <property type="entry name" value="PLP-dependent transferases"/>
    <property type="match status" value="1"/>
</dbReference>
<dbReference type="InterPro" id="IPR015421">
    <property type="entry name" value="PyrdxlP-dep_Trfase_major"/>
</dbReference>
<dbReference type="InterPro" id="IPR001597">
    <property type="entry name" value="ArAA_b-elim_lyase/Thr_aldolase"/>
</dbReference>
<name>A0A3R6UZ66_9LACO</name>
<evidence type="ECO:0000259" key="4">
    <source>
        <dbReference type="Pfam" id="PF01212"/>
    </source>
</evidence>
<accession>A0A3R6UZ66</accession>
<gene>
    <name evidence="5" type="ORF">DS831_04245</name>
</gene>
<keyword evidence="3" id="KW-0663">Pyridoxal phosphate</keyword>
<comment type="similarity">
    <text evidence="2">Belongs to the threonine aldolase family.</text>
</comment>